<dbReference type="PROSITE" id="PS01124">
    <property type="entry name" value="HTH_ARAC_FAMILY_2"/>
    <property type="match status" value="1"/>
</dbReference>
<evidence type="ECO:0000313" key="4">
    <source>
        <dbReference type="EMBL" id="SBS27620.1"/>
    </source>
</evidence>
<keyword evidence="1" id="KW-0805">Transcription regulation</keyword>
<protein>
    <submittedName>
        <fullName evidence="4">Regulatory protein PchR</fullName>
    </submittedName>
</protein>
<evidence type="ECO:0000256" key="1">
    <source>
        <dbReference type="ARBA" id="ARBA00023015"/>
    </source>
</evidence>
<reference evidence="4 5" key="1">
    <citation type="submission" date="2016-06" db="EMBL/GenBank/DDBJ databases">
        <authorList>
            <person name="Kjaerup R.B."/>
            <person name="Dalgaard T.S."/>
            <person name="Juul-Madsen H.R."/>
        </authorList>
    </citation>
    <scope>NUCLEOTIDE SEQUENCE [LARGE SCALE GENOMIC DNA]</scope>
    <source>
        <strain evidence="4 5">CECT 5080</strain>
    </source>
</reference>
<dbReference type="EMBL" id="FLOC01000003">
    <property type="protein sequence ID" value="SBS27620.1"/>
    <property type="molecule type" value="Genomic_DNA"/>
</dbReference>
<keyword evidence="2" id="KW-0804">Transcription</keyword>
<proteinExistence type="predicted"/>
<dbReference type="InterPro" id="IPR009057">
    <property type="entry name" value="Homeodomain-like_sf"/>
</dbReference>
<dbReference type="STRING" id="295068.MAQ5080_00870"/>
<sequence length="308" mass="34554">MSFSNQTSPEMQTGLNDLSRKALAIAGDVNQIQTPVKGLVINKWPHTTDPTSYSMKPSICLIAQGVKRVILGDETYVYDASQFLISSVDLPIVANIVEAQQDKPYVGIVLELDLTEISQLIVESGLRFQTSKQSQTGIALGELNLPILNAFQRLLDLCDDEESIQILAPAIKREIFYRILKTHQGQLLYQIATAGSHSNQISRAIDWLYSNYSEPLSIGELADYTGMSKSAFHNHFRSVTSMTPLQFQKKLRLNEARRLMLTENLDASATTYKVGYESPSQFSREYARYFGLPPKKDIEALRRQQLAS</sequence>
<evidence type="ECO:0000313" key="5">
    <source>
        <dbReference type="Proteomes" id="UP000092627"/>
    </source>
</evidence>
<dbReference type="Proteomes" id="UP000092627">
    <property type="component" value="Unassembled WGS sequence"/>
</dbReference>
<dbReference type="GO" id="GO:0043565">
    <property type="term" value="F:sequence-specific DNA binding"/>
    <property type="evidence" value="ECO:0007669"/>
    <property type="project" value="InterPro"/>
</dbReference>
<dbReference type="InterPro" id="IPR009594">
    <property type="entry name" value="Tscrpt_reg_HTH_AraC_N"/>
</dbReference>
<organism evidence="4 5">
    <name type="scientific">Marinomonas aquimarina</name>
    <dbReference type="NCBI Taxonomy" id="295068"/>
    <lineage>
        <taxon>Bacteria</taxon>
        <taxon>Pseudomonadati</taxon>
        <taxon>Pseudomonadota</taxon>
        <taxon>Gammaproteobacteria</taxon>
        <taxon>Oceanospirillales</taxon>
        <taxon>Oceanospirillaceae</taxon>
        <taxon>Marinomonas</taxon>
    </lineage>
</organism>
<evidence type="ECO:0000259" key="3">
    <source>
        <dbReference type="PROSITE" id="PS01124"/>
    </source>
</evidence>
<dbReference type="InterPro" id="IPR018060">
    <property type="entry name" value="HTH_AraC"/>
</dbReference>
<accession>A0A1A8T769</accession>
<dbReference type="SMART" id="SM00342">
    <property type="entry name" value="HTH_ARAC"/>
    <property type="match status" value="1"/>
</dbReference>
<dbReference type="GO" id="GO:0003700">
    <property type="term" value="F:DNA-binding transcription factor activity"/>
    <property type="evidence" value="ECO:0007669"/>
    <property type="project" value="InterPro"/>
</dbReference>
<dbReference type="PANTHER" id="PTHR43436">
    <property type="entry name" value="ARAC-FAMILY TRANSCRIPTIONAL REGULATOR"/>
    <property type="match status" value="1"/>
</dbReference>
<dbReference type="Pfam" id="PF06719">
    <property type="entry name" value="AraC_N"/>
    <property type="match status" value="1"/>
</dbReference>
<dbReference type="Gene3D" id="1.10.10.60">
    <property type="entry name" value="Homeodomain-like"/>
    <property type="match status" value="2"/>
</dbReference>
<name>A0A1A8T769_9GAMM</name>
<evidence type="ECO:0000256" key="2">
    <source>
        <dbReference type="ARBA" id="ARBA00023163"/>
    </source>
</evidence>
<keyword evidence="5" id="KW-1185">Reference proteome</keyword>
<dbReference type="PANTHER" id="PTHR43436:SF1">
    <property type="entry name" value="TRANSCRIPTIONAL REGULATORY PROTEIN"/>
    <property type="match status" value="1"/>
</dbReference>
<dbReference type="Pfam" id="PF12833">
    <property type="entry name" value="HTH_18"/>
    <property type="match status" value="1"/>
</dbReference>
<dbReference type="SUPFAM" id="SSF46689">
    <property type="entry name" value="Homeodomain-like"/>
    <property type="match status" value="2"/>
</dbReference>
<gene>
    <name evidence="4" type="primary">pchR</name>
    <name evidence="4" type="ORF">MAQ5080_00870</name>
</gene>
<feature type="domain" description="HTH araC/xylS-type" evidence="3">
    <location>
        <begin position="202"/>
        <end position="300"/>
    </location>
</feature>
<dbReference type="AlphaFoldDB" id="A0A1A8T769"/>
<dbReference type="RefSeq" id="WP_067207116.1">
    <property type="nucleotide sequence ID" value="NZ_FLOC01000003.1"/>
</dbReference>